<protein>
    <submittedName>
        <fullName evidence="1">Uncharacterized protein</fullName>
    </submittedName>
</protein>
<dbReference type="Proteomes" id="UP000886998">
    <property type="component" value="Unassembled WGS sequence"/>
</dbReference>
<evidence type="ECO:0000313" key="2">
    <source>
        <dbReference type="EMBL" id="GFY56111.1"/>
    </source>
</evidence>
<name>A0A8X7BPJ8_9ARAC</name>
<evidence type="ECO:0000313" key="3">
    <source>
        <dbReference type="Proteomes" id="UP000886998"/>
    </source>
</evidence>
<evidence type="ECO:0000313" key="1">
    <source>
        <dbReference type="EMBL" id="GFY39856.1"/>
    </source>
</evidence>
<keyword evidence="3" id="KW-1185">Reference proteome</keyword>
<proteinExistence type="predicted"/>
<organism evidence="1 3">
    <name type="scientific">Trichonephila inaurata madagascariensis</name>
    <dbReference type="NCBI Taxonomy" id="2747483"/>
    <lineage>
        <taxon>Eukaryota</taxon>
        <taxon>Metazoa</taxon>
        <taxon>Ecdysozoa</taxon>
        <taxon>Arthropoda</taxon>
        <taxon>Chelicerata</taxon>
        <taxon>Arachnida</taxon>
        <taxon>Araneae</taxon>
        <taxon>Araneomorphae</taxon>
        <taxon>Entelegynae</taxon>
        <taxon>Araneoidea</taxon>
        <taxon>Nephilidae</taxon>
        <taxon>Trichonephila</taxon>
        <taxon>Trichonephila inaurata</taxon>
    </lineage>
</organism>
<comment type="caution">
    <text evidence="1">The sequence shown here is derived from an EMBL/GenBank/DDBJ whole genome shotgun (WGS) entry which is preliminary data.</text>
</comment>
<reference evidence="1" key="1">
    <citation type="submission" date="2020-08" db="EMBL/GenBank/DDBJ databases">
        <title>Multicomponent nature underlies the extraordinary mechanical properties of spider dragline silk.</title>
        <authorList>
            <person name="Kono N."/>
            <person name="Nakamura H."/>
            <person name="Mori M."/>
            <person name="Yoshida Y."/>
            <person name="Ohtoshi R."/>
            <person name="Malay A.D."/>
            <person name="Moran D.A.P."/>
            <person name="Tomita M."/>
            <person name="Numata K."/>
            <person name="Arakawa K."/>
        </authorList>
    </citation>
    <scope>NUCLEOTIDE SEQUENCE</scope>
</reference>
<dbReference type="EMBL" id="BMAV01001556">
    <property type="protein sequence ID" value="GFY39856.1"/>
    <property type="molecule type" value="Genomic_DNA"/>
</dbReference>
<accession>A0A8X7BPJ8</accession>
<gene>
    <name evidence="1" type="ORF">TNIN_127001</name>
    <name evidence="2" type="ORF">TNIN_89451</name>
</gene>
<sequence length="107" mass="11761">MVALGRTGLADLQTSFLPLSSGLGVKRRVLKVTFPPSLETSDTPEVILSPSNHQVVRARGREPLVSHVNSCSSPASRIRGSPKILVSRGKTMEKKMLKYFMVLKRET</sequence>
<dbReference type="EMBL" id="BMAV01010770">
    <property type="protein sequence ID" value="GFY56111.1"/>
    <property type="molecule type" value="Genomic_DNA"/>
</dbReference>
<dbReference type="AlphaFoldDB" id="A0A8X7BPJ8"/>